<keyword evidence="6" id="KW-0443">Lipid metabolism</keyword>
<dbReference type="SUPFAM" id="SSF51445">
    <property type="entry name" value="(Trans)glycosidases"/>
    <property type="match status" value="1"/>
</dbReference>
<dbReference type="GO" id="GO:0006680">
    <property type="term" value="P:glucosylceramide catabolic process"/>
    <property type="evidence" value="ECO:0007669"/>
    <property type="project" value="TreeGrafter"/>
</dbReference>
<keyword evidence="5 6" id="KW-0378">Hydrolase</keyword>
<evidence type="ECO:0000256" key="1">
    <source>
        <dbReference type="ARBA" id="ARBA00001013"/>
    </source>
</evidence>
<keyword evidence="6" id="KW-0746">Sphingolipid metabolism</keyword>
<evidence type="ECO:0000256" key="4">
    <source>
        <dbReference type="ARBA" id="ARBA00022729"/>
    </source>
</evidence>
<dbReference type="PANTHER" id="PTHR11069:SF23">
    <property type="entry name" value="LYSOSOMAL ACID GLUCOSYLCERAMIDASE"/>
    <property type="match status" value="1"/>
</dbReference>
<evidence type="ECO:0000256" key="3">
    <source>
        <dbReference type="ARBA" id="ARBA00012658"/>
    </source>
</evidence>
<gene>
    <name evidence="9" type="ORF">ILUMI_13518</name>
</gene>
<evidence type="ECO:0000313" key="9">
    <source>
        <dbReference type="EMBL" id="KAF2892655.1"/>
    </source>
</evidence>
<dbReference type="EC" id="3.2.1.45" evidence="3 6"/>
<evidence type="ECO:0000256" key="7">
    <source>
        <dbReference type="SAM" id="SignalP"/>
    </source>
</evidence>
<feature type="domain" description="Glycosyl hydrolase family 30 TIM-barrel" evidence="8">
    <location>
        <begin position="100"/>
        <end position="266"/>
    </location>
</feature>
<dbReference type="GO" id="GO:0004348">
    <property type="term" value="F:glucosylceramidase activity"/>
    <property type="evidence" value="ECO:0007669"/>
    <property type="project" value="UniProtKB-EC"/>
</dbReference>
<keyword evidence="4 7" id="KW-0732">Signal</keyword>
<evidence type="ECO:0000313" key="10">
    <source>
        <dbReference type="Proteomes" id="UP000801492"/>
    </source>
</evidence>
<evidence type="ECO:0000256" key="5">
    <source>
        <dbReference type="ARBA" id="ARBA00022801"/>
    </source>
</evidence>
<dbReference type="GO" id="GO:0016020">
    <property type="term" value="C:membrane"/>
    <property type="evidence" value="ECO:0007669"/>
    <property type="project" value="GOC"/>
</dbReference>
<dbReference type="InterPro" id="IPR001139">
    <property type="entry name" value="Glyco_hydro_30"/>
</dbReference>
<dbReference type="Gene3D" id="3.20.20.80">
    <property type="entry name" value="Glycosidases"/>
    <property type="match status" value="1"/>
</dbReference>
<comment type="similarity">
    <text evidence="2 6">Belongs to the glycosyl hydrolase 30 family.</text>
</comment>
<dbReference type="OrthoDB" id="2160638at2759"/>
<dbReference type="PANTHER" id="PTHR11069">
    <property type="entry name" value="GLUCOSYLCERAMIDASE"/>
    <property type="match status" value="1"/>
</dbReference>
<accession>A0A8K0CS82</accession>
<feature type="chain" id="PRO_5035422507" description="Glucosylceramidase" evidence="7">
    <location>
        <begin position="20"/>
        <end position="274"/>
    </location>
</feature>
<dbReference type="Pfam" id="PF02055">
    <property type="entry name" value="Glyco_hydro_30"/>
    <property type="match status" value="1"/>
</dbReference>
<comment type="caution">
    <text evidence="9">The sequence shown here is derived from an EMBL/GenBank/DDBJ whole genome shotgun (WGS) entry which is preliminary data.</text>
</comment>
<organism evidence="9 10">
    <name type="scientific">Ignelater luminosus</name>
    <name type="common">Cucubano</name>
    <name type="synonym">Pyrophorus luminosus</name>
    <dbReference type="NCBI Taxonomy" id="2038154"/>
    <lineage>
        <taxon>Eukaryota</taxon>
        <taxon>Metazoa</taxon>
        <taxon>Ecdysozoa</taxon>
        <taxon>Arthropoda</taxon>
        <taxon>Hexapoda</taxon>
        <taxon>Insecta</taxon>
        <taxon>Pterygota</taxon>
        <taxon>Neoptera</taxon>
        <taxon>Endopterygota</taxon>
        <taxon>Coleoptera</taxon>
        <taxon>Polyphaga</taxon>
        <taxon>Elateriformia</taxon>
        <taxon>Elateroidea</taxon>
        <taxon>Elateridae</taxon>
        <taxon>Agrypninae</taxon>
        <taxon>Pyrophorini</taxon>
        <taxon>Ignelater</taxon>
    </lineage>
</organism>
<name>A0A8K0CS82_IGNLU</name>
<dbReference type="AlphaFoldDB" id="A0A8K0CS82"/>
<dbReference type="PRINTS" id="PR00843">
    <property type="entry name" value="GLHYDRLASE30"/>
</dbReference>
<keyword evidence="6" id="KW-0326">Glycosidase</keyword>
<dbReference type="InterPro" id="IPR017853">
    <property type="entry name" value="GH"/>
</dbReference>
<protein>
    <recommendedName>
        <fullName evidence="3 6">Glucosylceramidase</fullName>
        <ecNumber evidence="3 6">3.2.1.45</ecNumber>
    </recommendedName>
</protein>
<evidence type="ECO:0000256" key="6">
    <source>
        <dbReference type="RuleBase" id="RU361188"/>
    </source>
</evidence>
<dbReference type="InterPro" id="IPR033453">
    <property type="entry name" value="Glyco_hydro_30_TIM-barrel"/>
</dbReference>
<dbReference type="EMBL" id="VTPC01008611">
    <property type="protein sequence ID" value="KAF2892655.1"/>
    <property type="molecule type" value="Genomic_DNA"/>
</dbReference>
<feature type="signal peptide" evidence="7">
    <location>
        <begin position="1"/>
        <end position="19"/>
    </location>
</feature>
<sequence length="274" mass="30832">MSPHTWSLLLLLCLDAVTAHEKCISKLIPNTESPVCVCNASYCDTIPALEKISSSHYVLYTTSKSGERLKKDVQSFTNSSSSTRSTVVKINIEKEYQTIIGWGGAVTDAVGININSLSIEAQKKLLESYFSREGLEYNLVRVPIGGTDFSTHLYTYDDGKEDLNLTHFSLSAEDLEYKIPVLKSANSYSNNTLQLLGSAWYAPDWMKTHNHTNSGYIKTSMYQTWADYHVKFLESYKEHGLNFWGITTGNEPSFASFMPLEIACNKWQPKQMVC</sequence>
<reference evidence="9" key="1">
    <citation type="submission" date="2019-08" db="EMBL/GenBank/DDBJ databases">
        <title>The genome of the North American firefly Photinus pyralis.</title>
        <authorList>
            <consortium name="Photinus pyralis genome working group"/>
            <person name="Fallon T.R."/>
            <person name="Sander Lower S.E."/>
            <person name="Weng J.-K."/>
        </authorList>
    </citation>
    <scope>NUCLEOTIDE SEQUENCE</scope>
    <source>
        <strain evidence="9">TRF0915ILg1</strain>
        <tissue evidence="9">Whole body</tissue>
    </source>
</reference>
<keyword evidence="10" id="KW-1185">Reference proteome</keyword>
<proteinExistence type="inferred from homology"/>
<evidence type="ECO:0000256" key="2">
    <source>
        <dbReference type="ARBA" id="ARBA00005382"/>
    </source>
</evidence>
<dbReference type="Proteomes" id="UP000801492">
    <property type="component" value="Unassembled WGS sequence"/>
</dbReference>
<comment type="catalytic activity">
    <reaction evidence="1">
        <text>a beta-D-glucosyl-(1&lt;-&gt;1')-N-acylsphing-4-enine + H2O = an N-acylsphing-4-enine + D-glucose</text>
        <dbReference type="Rhea" id="RHEA:13269"/>
        <dbReference type="ChEBI" id="CHEBI:4167"/>
        <dbReference type="ChEBI" id="CHEBI:15377"/>
        <dbReference type="ChEBI" id="CHEBI:22801"/>
        <dbReference type="ChEBI" id="CHEBI:52639"/>
        <dbReference type="EC" id="3.2.1.45"/>
    </reaction>
    <physiologicalReaction direction="left-to-right" evidence="1">
        <dbReference type="Rhea" id="RHEA:13270"/>
    </physiologicalReaction>
</comment>
<evidence type="ECO:0000259" key="8">
    <source>
        <dbReference type="Pfam" id="PF02055"/>
    </source>
</evidence>